<dbReference type="CDD" id="cd16829">
    <property type="entry name" value="ChuX_HutX-like"/>
    <property type="match status" value="1"/>
</dbReference>
<protein>
    <submittedName>
        <fullName evidence="1">Putative heme utilization carrier protein HutX</fullName>
    </submittedName>
</protein>
<dbReference type="AlphaFoldDB" id="A0A0A7RZJ9"/>
<dbReference type="HOGENOM" id="CLU_106714_0_0_6"/>
<reference evidence="1 2" key="1">
    <citation type="journal article" date="2014" name="Appl. Environ. Microbiol.">
        <title>Gut symbionts from distinct hosts exhibit genotoxic activity via divergent colibactin biosynthetic pathways.</title>
        <authorList>
            <person name="Engel P."/>
            <person name="Vizcaino M.I."/>
            <person name="Crawford J.M."/>
        </authorList>
    </citation>
    <scope>NUCLEOTIDE SEQUENCE [LARGE SCALE GENOMIC DNA]</scope>
    <source>
        <strain evidence="1 2">PEB0191</strain>
    </source>
</reference>
<dbReference type="SUPFAM" id="SSF144064">
    <property type="entry name" value="Heme iron utilization protein-like"/>
    <property type="match status" value="1"/>
</dbReference>
<evidence type="ECO:0000313" key="2">
    <source>
        <dbReference type="Proteomes" id="UP000030901"/>
    </source>
</evidence>
<dbReference type="Proteomes" id="UP000030901">
    <property type="component" value="Chromosome"/>
</dbReference>
<sequence length="169" mass="19383">MTEQSNNQMKLIDFMQTNPEGTLEKIAQDYQVSLSEVIQALPNVKLADGNQFDTIWQEVETWGEITFLIHTKDIIAEFSGELPSGSHRAGYFNLKHKQGLSGHIKAEHCQQIAFIERNFMKMSTASIIFLNKHGEAMFKIFVGRDSHHQLKADQLDKFKALAQRYNKKI</sequence>
<dbReference type="RefSeq" id="WP_039104352.1">
    <property type="nucleotide sequence ID" value="NZ_CALYQC010000059.1"/>
</dbReference>
<dbReference type="Gene3D" id="3.40.1570.10">
    <property type="entry name" value="HemS/ChuS/ChuX like domains"/>
    <property type="match status" value="1"/>
</dbReference>
<dbReference type="STRING" id="1267021.FPB0191_00914"/>
<name>A0A0A7RZJ9_FRIPE</name>
<dbReference type="NCBIfam" id="TIGR04108">
    <property type="entry name" value="HutX"/>
    <property type="match status" value="1"/>
</dbReference>
<gene>
    <name evidence="1" type="ORF">FPB0191_00914</name>
</gene>
<proteinExistence type="predicted"/>
<dbReference type="InterPro" id="IPR010413">
    <property type="entry name" value="HutX-like"/>
</dbReference>
<dbReference type="Pfam" id="PF06228">
    <property type="entry name" value="ChuX_HutX"/>
    <property type="match status" value="1"/>
</dbReference>
<evidence type="ECO:0000313" key="1">
    <source>
        <dbReference type="EMBL" id="AJA44740.1"/>
    </source>
</evidence>
<organism evidence="1 2">
    <name type="scientific">Frischella perrara</name>
    <dbReference type="NCBI Taxonomy" id="1267021"/>
    <lineage>
        <taxon>Bacteria</taxon>
        <taxon>Pseudomonadati</taxon>
        <taxon>Pseudomonadota</taxon>
        <taxon>Gammaproteobacteria</taxon>
        <taxon>Orbales</taxon>
        <taxon>Orbaceae</taxon>
        <taxon>Frischella</taxon>
    </lineage>
</organism>
<dbReference type="InterPro" id="IPR053733">
    <property type="entry name" value="Heme_Transport_Util_sf"/>
</dbReference>
<dbReference type="KEGG" id="fpp:FPB0191_00914"/>
<accession>A0A0A7RZJ9</accession>
<keyword evidence="2" id="KW-1185">Reference proteome</keyword>
<dbReference type="EMBL" id="CP009056">
    <property type="protein sequence ID" value="AJA44740.1"/>
    <property type="molecule type" value="Genomic_DNA"/>
</dbReference>
<dbReference type="PIRSF" id="PIRSF030840">
    <property type="entry name" value="DUF1008"/>
    <property type="match status" value="1"/>
</dbReference>